<reference evidence="1" key="1">
    <citation type="submission" date="2013-07" db="EMBL/GenBank/DDBJ databases">
        <title>The genome of Eucalyptus grandis.</title>
        <authorList>
            <person name="Schmutz J."/>
            <person name="Hayes R."/>
            <person name="Myburg A."/>
            <person name="Tuskan G."/>
            <person name="Grattapaglia D."/>
            <person name="Rokhsar D.S."/>
        </authorList>
    </citation>
    <scope>NUCLEOTIDE SEQUENCE</scope>
    <source>
        <tissue evidence="1">Leaf extractions</tissue>
    </source>
</reference>
<sequence length="54" mass="6303">ASSIVTSYLREMPNWISLPWNLKYLLLDETTLKARHQTNKQFGAFNEASYEDNP</sequence>
<feature type="non-terminal residue" evidence="1">
    <location>
        <position position="1"/>
    </location>
</feature>
<dbReference type="Gramene" id="KCW66224">
    <property type="protein sequence ID" value="KCW66224"/>
    <property type="gene ID" value="EUGRSUZ_F000532"/>
</dbReference>
<protein>
    <submittedName>
        <fullName evidence="1">Uncharacterized protein</fullName>
    </submittedName>
</protein>
<dbReference type="InParanoid" id="A0A059BJK3"/>
<dbReference type="EMBL" id="KK198758">
    <property type="protein sequence ID" value="KCW66224.1"/>
    <property type="molecule type" value="Genomic_DNA"/>
</dbReference>
<name>A0A059BJK3_EUCGR</name>
<proteinExistence type="predicted"/>
<evidence type="ECO:0000313" key="1">
    <source>
        <dbReference type="EMBL" id="KCW66224.1"/>
    </source>
</evidence>
<organism evidence="1">
    <name type="scientific">Eucalyptus grandis</name>
    <name type="common">Flooded gum</name>
    <dbReference type="NCBI Taxonomy" id="71139"/>
    <lineage>
        <taxon>Eukaryota</taxon>
        <taxon>Viridiplantae</taxon>
        <taxon>Streptophyta</taxon>
        <taxon>Embryophyta</taxon>
        <taxon>Tracheophyta</taxon>
        <taxon>Spermatophyta</taxon>
        <taxon>Magnoliopsida</taxon>
        <taxon>eudicotyledons</taxon>
        <taxon>Gunneridae</taxon>
        <taxon>Pentapetalae</taxon>
        <taxon>rosids</taxon>
        <taxon>malvids</taxon>
        <taxon>Myrtales</taxon>
        <taxon>Myrtaceae</taxon>
        <taxon>Myrtoideae</taxon>
        <taxon>Eucalypteae</taxon>
        <taxon>Eucalyptus</taxon>
    </lineage>
</organism>
<accession>A0A059BJK3</accession>
<dbReference type="AlphaFoldDB" id="A0A059BJK3"/>
<gene>
    <name evidence="1" type="ORF">EUGRSUZ_F000532</name>
</gene>